<evidence type="ECO:0000259" key="1">
    <source>
        <dbReference type="Pfam" id="PF01979"/>
    </source>
</evidence>
<dbReference type="EC" id="3.5.4.2" evidence="2"/>
<dbReference type="Pfam" id="PF01979">
    <property type="entry name" value="Amidohydro_1"/>
    <property type="match status" value="1"/>
</dbReference>
<dbReference type="InterPro" id="IPR011059">
    <property type="entry name" value="Metal-dep_hydrolase_composite"/>
</dbReference>
<organism evidence="2 3">
    <name type="scientific">Tissierella creatinophila DSM 6911</name>
    <dbReference type="NCBI Taxonomy" id="1123403"/>
    <lineage>
        <taxon>Bacteria</taxon>
        <taxon>Bacillati</taxon>
        <taxon>Bacillota</taxon>
        <taxon>Tissierellia</taxon>
        <taxon>Tissierellales</taxon>
        <taxon>Tissierellaceae</taxon>
        <taxon>Tissierella</taxon>
    </lineage>
</organism>
<keyword evidence="3" id="KW-1185">Reference proteome</keyword>
<reference evidence="2 3" key="1">
    <citation type="submission" date="2016-02" db="EMBL/GenBank/DDBJ databases">
        <title>Genome sequence of Tissierella creatinophila DSM 6911.</title>
        <authorList>
            <person name="Poehlein A."/>
            <person name="Daniel R."/>
        </authorList>
    </citation>
    <scope>NUCLEOTIDE SEQUENCE [LARGE SCALE GENOMIC DNA]</scope>
    <source>
        <strain evidence="2 3">DSM 6911</strain>
    </source>
</reference>
<dbReference type="EMBL" id="LTDM01000011">
    <property type="protein sequence ID" value="OLS03109.1"/>
    <property type="molecule type" value="Genomic_DNA"/>
</dbReference>
<protein>
    <submittedName>
        <fullName evidence="2">Adenine deaminase</fullName>
        <ecNumber evidence="2">3.5.4.2</ecNumber>
    </submittedName>
</protein>
<dbReference type="SUPFAM" id="SSF51338">
    <property type="entry name" value="Composite domain of metallo-dependent hydrolases"/>
    <property type="match status" value="1"/>
</dbReference>
<dbReference type="InterPro" id="IPR032466">
    <property type="entry name" value="Metal_Hydrolase"/>
</dbReference>
<evidence type="ECO:0000313" key="2">
    <source>
        <dbReference type="EMBL" id="OLS03109.1"/>
    </source>
</evidence>
<dbReference type="GO" id="GO:0000034">
    <property type="term" value="F:adenine deaminase activity"/>
    <property type="evidence" value="ECO:0007669"/>
    <property type="project" value="UniProtKB-EC"/>
</dbReference>
<dbReference type="PANTHER" id="PTHR43135">
    <property type="entry name" value="ALPHA-D-RIBOSE 1-METHYLPHOSPHONATE 5-TRIPHOSPHATE DIPHOSPHATASE"/>
    <property type="match status" value="1"/>
</dbReference>
<dbReference type="Proteomes" id="UP000186112">
    <property type="component" value="Unassembled WGS sequence"/>
</dbReference>
<proteinExistence type="predicted"/>
<dbReference type="RefSeq" id="WP_075725401.1">
    <property type="nucleotide sequence ID" value="NZ_LTDM01000011.1"/>
</dbReference>
<dbReference type="InterPro" id="IPR051781">
    <property type="entry name" value="Metallo-dep_Hydrolase"/>
</dbReference>
<dbReference type="InterPro" id="IPR006680">
    <property type="entry name" value="Amidohydro-rel"/>
</dbReference>
<feature type="domain" description="Amidohydrolase-related" evidence="1">
    <location>
        <begin position="272"/>
        <end position="370"/>
    </location>
</feature>
<dbReference type="OrthoDB" id="9776455at2"/>
<evidence type="ECO:0000313" key="3">
    <source>
        <dbReference type="Proteomes" id="UP000186112"/>
    </source>
</evidence>
<dbReference type="Gene3D" id="3.20.20.140">
    <property type="entry name" value="Metal-dependent hydrolases"/>
    <property type="match status" value="1"/>
</dbReference>
<accession>A0A1U7M7B9</accession>
<dbReference type="PANTHER" id="PTHR43135:SF3">
    <property type="entry name" value="ALPHA-D-RIBOSE 1-METHYLPHOSPHONATE 5-TRIPHOSPHATE DIPHOSPHATASE"/>
    <property type="match status" value="1"/>
</dbReference>
<dbReference type="AlphaFoldDB" id="A0A1U7M7B9"/>
<sequence length="373" mass="41141">MLLLKNAKIITVDDENITYGDILIDKGKIKRIGPNICEINAKKIDLKNMIVIPGLIDISTSIGLIESGVKVEVGSSNEKNQDSISGFKVLDGINFKDEYFEEALKSGVTTVVVSSGNLNALGAQSCVIKTGGENLEQRIISSFVDIKATLGDEPKKSFSRMGVVNTIRESLVKAKEYMEKKTNDQIEFEDYNAIYESLIPVIKGEIPLKITANRIQDILKAIELKNEFGISIIINGCAEGYMAIDELYQNEIPVILESLLGDNSSIENINRRDDIGNLLCEKGIKTSLSTHHPDINIELLLLSACLMAKNGMEYEDILKSITINPSHTLSLERRIGSIKVEKDADLVVLDGDPFKSMTNIIMTIIDGVIVYEK</sequence>
<comment type="caution">
    <text evidence="2">The sequence shown here is derived from an EMBL/GenBank/DDBJ whole genome shotgun (WGS) entry which is preliminary data.</text>
</comment>
<keyword evidence="2" id="KW-0378">Hydrolase</keyword>
<dbReference type="SUPFAM" id="SSF51556">
    <property type="entry name" value="Metallo-dependent hydrolases"/>
    <property type="match status" value="1"/>
</dbReference>
<name>A0A1U7M7B9_TISCR</name>
<gene>
    <name evidence="2" type="primary">ade</name>
    <name evidence="2" type="ORF">TICRE_08060</name>
</gene>
<dbReference type="Gene3D" id="2.30.40.10">
    <property type="entry name" value="Urease, subunit C, domain 1"/>
    <property type="match status" value="1"/>
</dbReference>